<dbReference type="Proteomes" id="UP001147747">
    <property type="component" value="Unassembled WGS sequence"/>
</dbReference>
<dbReference type="PANTHER" id="PTHR45527:SF1">
    <property type="entry name" value="FATTY ACID SYNTHASE"/>
    <property type="match status" value="1"/>
</dbReference>
<evidence type="ECO:0000256" key="2">
    <source>
        <dbReference type="ARBA" id="ARBA00022553"/>
    </source>
</evidence>
<comment type="caution">
    <text evidence="5">The sequence shown here is derived from an EMBL/GenBank/DDBJ whole genome shotgun (WGS) entry which is preliminary data.</text>
</comment>
<dbReference type="Pfam" id="PF08242">
    <property type="entry name" value="Methyltransf_12"/>
    <property type="match status" value="1"/>
</dbReference>
<dbReference type="GO" id="GO:0005737">
    <property type="term" value="C:cytoplasm"/>
    <property type="evidence" value="ECO:0007669"/>
    <property type="project" value="TreeGrafter"/>
</dbReference>
<dbReference type="PANTHER" id="PTHR45527">
    <property type="entry name" value="NONRIBOSOMAL PEPTIDE SYNTHETASE"/>
    <property type="match status" value="1"/>
</dbReference>
<proteinExistence type="predicted"/>
<dbReference type="InterPro" id="IPR013217">
    <property type="entry name" value="Methyltransf_12"/>
</dbReference>
<dbReference type="GeneID" id="81364113"/>
<dbReference type="Pfam" id="PF00501">
    <property type="entry name" value="AMP-binding"/>
    <property type="match status" value="1"/>
</dbReference>
<evidence type="ECO:0000259" key="3">
    <source>
        <dbReference type="Pfam" id="PF00501"/>
    </source>
</evidence>
<keyword evidence="6" id="KW-1185">Reference proteome</keyword>
<reference evidence="5" key="1">
    <citation type="submission" date="2022-12" db="EMBL/GenBank/DDBJ databases">
        <authorList>
            <person name="Petersen C."/>
        </authorList>
    </citation>
    <scope>NUCLEOTIDE SEQUENCE</scope>
    <source>
        <strain evidence="5">IBT 29677</strain>
    </source>
</reference>
<reference evidence="5" key="2">
    <citation type="journal article" date="2023" name="IMA Fungus">
        <title>Comparative genomic study of the Penicillium genus elucidates a diverse pangenome and 15 lateral gene transfer events.</title>
        <authorList>
            <person name="Petersen C."/>
            <person name="Sorensen T."/>
            <person name="Nielsen M.R."/>
            <person name="Sondergaard T.E."/>
            <person name="Sorensen J.L."/>
            <person name="Fitzpatrick D.A."/>
            <person name="Frisvad J.C."/>
            <person name="Nielsen K.L."/>
        </authorList>
    </citation>
    <scope>NUCLEOTIDE SEQUENCE</scope>
    <source>
        <strain evidence="5">IBT 29677</strain>
    </source>
</reference>
<sequence>MAIESLENLFAGGERMRPEDAARASRLLKGGFYHVYGPTENTTYSTICQISYTEPYANGVPVGGAISNSGALVMDARQRLVPLGVMGELVVTGDGLARGYTDPTLNRDRFIEVTVDGETLKAYRTGDRVRYRPTDGQLEFFGRLDHQIKLRGNRIELGEVEHAIRRDTAVDEAVALLRTAEGEDPELVSFITLHRDRTQALPNGHTSTADEEAEQVGAWADHFDAGTYADVETIDPARLGRDFVGWTSMYDGSTIDRGEMNEWLDDTMAAIEAGGRPANVCEIGTGTGMILFNLPDSLQSYVGLDPSAAAVAFVKRMAAAHPTFAGKVQLHVGTATDLEQIGPLNSPDVIVINSVAQYFPTAEYLSDTVAQLLQVDGVQRVFFGDMRSWALYREFGTTKALHALGDATTKEAVRAHLASTEEAEEELLVDPAFFTRLPALLPNAVSHVEILPKRMEAANELSCYRYAAVIHARQLGTPPPQVLDVDAWTDFTAAGLDREGLRRLLHTSAESQLLAVSNITNAKTAVERYVIDSLDAESEDAPVGEKGDWLSSARKSARDCCALSAHDLEHLAREAGFRVEISWARQRSIRGGFDAVFHRMEGLRPLFRFPTDHETCREDSLANHPLHRQLSQKIEGHLRAALQAALPAYMVPSRIQVLRPNASERQR</sequence>
<gene>
    <name evidence="5" type="ORF">N7509_000496</name>
</gene>
<name>A0A9X0BE95_9EURO</name>
<keyword evidence="1" id="KW-0596">Phosphopantetheine</keyword>
<dbReference type="OrthoDB" id="416786at2759"/>
<dbReference type="GO" id="GO:0043041">
    <property type="term" value="P:amino acid activation for nonribosomal peptide biosynthetic process"/>
    <property type="evidence" value="ECO:0007669"/>
    <property type="project" value="TreeGrafter"/>
</dbReference>
<accession>A0A9X0BE95</accession>
<keyword evidence="2" id="KW-0597">Phosphoprotein</keyword>
<dbReference type="EMBL" id="JAPZBU010000003">
    <property type="protein sequence ID" value="KAJ5413869.1"/>
    <property type="molecule type" value="Genomic_DNA"/>
</dbReference>
<evidence type="ECO:0000259" key="4">
    <source>
        <dbReference type="Pfam" id="PF08242"/>
    </source>
</evidence>
<dbReference type="InterPro" id="IPR000873">
    <property type="entry name" value="AMP-dep_synth/lig_dom"/>
</dbReference>
<evidence type="ECO:0000313" key="6">
    <source>
        <dbReference type="Proteomes" id="UP001147747"/>
    </source>
</evidence>
<dbReference type="SUPFAM" id="SSF56801">
    <property type="entry name" value="Acetyl-CoA synthetase-like"/>
    <property type="match status" value="1"/>
</dbReference>
<dbReference type="GO" id="GO:0044550">
    <property type="term" value="P:secondary metabolite biosynthetic process"/>
    <property type="evidence" value="ECO:0007669"/>
    <property type="project" value="TreeGrafter"/>
</dbReference>
<dbReference type="Gene3D" id="3.30.300.30">
    <property type="match status" value="1"/>
</dbReference>
<dbReference type="GO" id="GO:0031177">
    <property type="term" value="F:phosphopantetheine binding"/>
    <property type="evidence" value="ECO:0007669"/>
    <property type="project" value="TreeGrafter"/>
</dbReference>
<dbReference type="InterPro" id="IPR045851">
    <property type="entry name" value="AMP-bd_C_sf"/>
</dbReference>
<dbReference type="InterPro" id="IPR042099">
    <property type="entry name" value="ANL_N_sf"/>
</dbReference>
<dbReference type="SUPFAM" id="SSF53335">
    <property type="entry name" value="S-adenosyl-L-methionine-dependent methyltransferases"/>
    <property type="match status" value="1"/>
</dbReference>
<feature type="domain" description="AMP-dependent synthetase/ligase" evidence="3">
    <location>
        <begin position="4"/>
        <end position="100"/>
    </location>
</feature>
<protein>
    <submittedName>
        <fullName evidence="5">Aureobasidin A1 biosynthesis complex</fullName>
    </submittedName>
</protein>
<dbReference type="AlphaFoldDB" id="A0A9X0BE95"/>
<evidence type="ECO:0000313" key="5">
    <source>
        <dbReference type="EMBL" id="KAJ5413869.1"/>
    </source>
</evidence>
<feature type="domain" description="Methyltransferase type 12" evidence="4">
    <location>
        <begin position="282"/>
        <end position="378"/>
    </location>
</feature>
<organism evidence="5 6">
    <name type="scientific">Penicillium cosmopolitanum</name>
    <dbReference type="NCBI Taxonomy" id="1131564"/>
    <lineage>
        <taxon>Eukaryota</taxon>
        <taxon>Fungi</taxon>
        <taxon>Dikarya</taxon>
        <taxon>Ascomycota</taxon>
        <taxon>Pezizomycotina</taxon>
        <taxon>Eurotiomycetes</taxon>
        <taxon>Eurotiomycetidae</taxon>
        <taxon>Eurotiales</taxon>
        <taxon>Aspergillaceae</taxon>
        <taxon>Penicillium</taxon>
    </lineage>
</organism>
<dbReference type="RefSeq" id="XP_056493715.1">
    <property type="nucleotide sequence ID" value="XM_056625133.1"/>
</dbReference>
<dbReference type="InterPro" id="IPR029063">
    <property type="entry name" value="SAM-dependent_MTases_sf"/>
</dbReference>
<evidence type="ECO:0000256" key="1">
    <source>
        <dbReference type="ARBA" id="ARBA00022450"/>
    </source>
</evidence>
<dbReference type="CDD" id="cd02440">
    <property type="entry name" value="AdoMet_MTases"/>
    <property type="match status" value="1"/>
</dbReference>
<dbReference type="Gene3D" id="3.40.50.150">
    <property type="entry name" value="Vaccinia Virus protein VP39"/>
    <property type="match status" value="1"/>
</dbReference>
<dbReference type="Gene3D" id="3.40.50.12780">
    <property type="entry name" value="N-terminal domain of ligase-like"/>
    <property type="match status" value="1"/>
</dbReference>